<evidence type="ECO:0000256" key="1">
    <source>
        <dbReference type="SAM" id="MobiDB-lite"/>
    </source>
</evidence>
<dbReference type="GeneID" id="36843383"/>
<proteinExistence type="predicted"/>
<protein>
    <submittedName>
        <fullName evidence="2">Uncharacterized protein</fullName>
    </submittedName>
</protein>
<organism evidence="2">
    <name type="scientific">Pandoravirus neocaledonia</name>
    <dbReference type="NCBI Taxonomy" id="2107708"/>
    <lineage>
        <taxon>Viruses</taxon>
        <taxon>Pandoravirus</taxon>
    </lineage>
</organism>
<name>A0A2U7UEC7_9VIRU</name>
<accession>A0A2U7UEC7</accession>
<dbReference type="EMBL" id="MG011690">
    <property type="protein sequence ID" value="AVK76670.1"/>
    <property type="molecule type" value="Genomic_DNA"/>
</dbReference>
<dbReference type="Proteomes" id="UP000249287">
    <property type="component" value="Segment"/>
</dbReference>
<feature type="region of interest" description="Disordered" evidence="1">
    <location>
        <begin position="208"/>
        <end position="246"/>
    </location>
</feature>
<feature type="compositionally biased region" description="Acidic residues" evidence="1">
    <location>
        <begin position="208"/>
        <end position="229"/>
    </location>
</feature>
<evidence type="ECO:0000313" key="2">
    <source>
        <dbReference type="EMBL" id="AVK76670.1"/>
    </source>
</evidence>
<gene>
    <name evidence="2" type="ORF">pneo_cds_1063</name>
</gene>
<reference evidence="2" key="1">
    <citation type="journal article" date="2018" name="Nat. Commun.">
        <title>Diversity and evolution of the emerging Pandoraviridae family.</title>
        <authorList>
            <person name="Legendre M."/>
            <person name="Fabre E."/>
            <person name="Poirot O."/>
            <person name="Jeudy S."/>
            <person name="Lartigue A."/>
            <person name="Alempic J.M."/>
            <person name="Beucher L."/>
            <person name="Philippe N."/>
            <person name="Bertaux L."/>
            <person name="Christo-Foroux E."/>
            <person name="Labadie K."/>
            <person name="Coute Y."/>
            <person name="Abergel C."/>
            <person name="Claverie J.M."/>
        </authorList>
    </citation>
    <scope>NUCLEOTIDE SEQUENCE [LARGE SCALE GENOMIC DNA]</scope>
    <source>
        <strain evidence="2">Neocaledonia</strain>
    </source>
</reference>
<dbReference type="RefSeq" id="YP_009482673.1">
    <property type="nucleotide sequence ID" value="NC_037666.1"/>
</dbReference>
<dbReference type="KEGG" id="vg:36843383"/>
<sequence length="460" mass="51851">MDDESTPAESQSTVPFDVKSILAVLEANYTIEEQLRFWMMAEHKVRSSTATEFGHVLPQDTWGNLLAALPDVEPDNATRHYCVIEAQKTDETRVALFMVMRDGDDETVSLVDAYDAYHDTHGFDRVYVARKMEPLAVPAVIVRQRDDVIESLLKDFVQYPLHTPLYHGLFMRDDWLSRAMVVVSDATHDSVRDTVARVHKQVCTWYTDDDSDSNESDSDTSATEDDDLANGDVGDKSQDDNEDGTEAWLGTTTRVSLFDERRLQLLLCLSADRQAATEASSLFTLCGNASLVDRAAAAYRGRIEPTCMPDDIIRRAAAYAWHSICTEARLASGHLPRADNLVDVARTLGIEPSPLQQKHPELLCGMLAEPAIVEIARSRYSIEPISCRTAKTRRTYKSWLADIWRRAGSALHEPVDDDTYDLINWLEFAGIEIDAQDKADTRRLFVRLAAYMIVPFYLYL</sequence>